<dbReference type="InterPro" id="IPR013658">
    <property type="entry name" value="SGL"/>
</dbReference>
<organism evidence="3 4">
    <name type="scientific">Gluconacetobacter diazotrophicus</name>
    <name type="common">Acetobacter diazotrophicus</name>
    <dbReference type="NCBI Taxonomy" id="33996"/>
    <lineage>
        <taxon>Bacteria</taxon>
        <taxon>Pseudomonadati</taxon>
        <taxon>Pseudomonadota</taxon>
        <taxon>Alphaproteobacteria</taxon>
        <taxon>Acetobacterales</taxon>
        <taxon>Acetobacteraceae</taxon>
        <taxon>Gluconacetobacter</taxon>
    </lineage>
</organism>
<reference evidence="3 4" key="1">
    <citation type="submission" date="2020-04" db="EMBL/GenBank/DDBJ databases">
        <title>Description of novel Gluconacetobacter.</title>
        <authorList>
            <person name="Sombolestani A."/>
        </authorList>
    </citation>
    <scope>NUCLEOTIDE SEQUENCE [LARGE SCALE GENOMIC DNA]</scope>
    <source>
        <strain evidence="3 4">LMG 7603</strain>
    </source>
</reference>
<proteinExistence type="predicted"/>
<dbReference type="InterPro" id="IPR051262">
    <property type="entry name" value="SMP-30/CGR1_Lactonase"/>
</dbReference>
<dbReference type="Proteomes" id="UP000550787">
    <property type="component" value="Unassembled WGS sequence"/>
</dbReference>
<dbReference type="SUPFAM" id="SSF63829">
    <property type="entry name" value="Calcium-dependent phosphotriesterase"/>
    <property type="match status" value="1"/>
</dbReference>
<feature type="domain" description="SMP-30/Gluconolactonase/LRE-like region" evidence="2">
    <location>
        <begin position="87"/>
        <end position="380"/>
    </location>
</feature>
<evidence type="ECO:0000259" key="2">
    <source>
        <dbReference type="Pfam" id="PF08450"/>
    </source>
</evidence>
<dbReference type="Pfam" id="PF08450">
    <property type="entry name" value="SGL"/>
    <property type="match status" value="1"/>
</dbReference>
<dbReference type="GO" id="GO:0016787">
    <property type="term" value="F:hydrolase activity"/>
    <property type="evidence" value="ECO:0007669"/>
    <property type="project" value="UniProtKB-KW"/>
</dbReference>
<dbReference type="PANTHER" id="PTHR47572:SF4">
    <property type="entry name" value="LACTONASE DRP35"/>
    <property type="match status" value="1"/>
</dbReference>
<keyword evidence="1" id="KW-0378">Hydrolase</keyword>
<dbReference type="EMBL" id="JABEQG010000021">
    <property type="protein sequence ID" value="MBB2156939.1"/>
    <property type="molecule type" value="Genomic_DNA"/>
</dbReference>
<name>A0A7W4I627_GLUDI</name>
<dbReference type="Gene3D" id="2.120.10.30">
    <property type="entry name" value="TolB, C-terminal domain"/>
    <property type="match status" value="1"/>
</dbReference>
<evidence type="ECO:0000313" key="4">
    <source>
        <dbReference type="Proteomes" id="UP000550787"/>
    </source>
</evidence>
<dbReference type="RefSeq" id="WP_183115981.1">
    <property type="nucleotide sequence ID" value="NZ_JABEQG010000021.1"/>
</dbReference>
<accession>A0A7W4I627</accession>
<protein>
    <submittedName>
        <fullName evidence="3">SMP-30/gluconolactonase/LRE family protein</fullName>
    </submittedName>
</protein>
<comment type="caution">
    <text evidence="3">The sequence shown here is derived from an EMBL/GenBank/DDBJ whole genome shotgun (WGS) entry which is preliminary data.</text>
</comment>
<dbReference type="PANTHER" id="PTHR47572">
    <property type="entry name" value="LIPOPROTEIN-RELATED"/>
    <property type="match status" value="1"/>
</dbReference>
<sequence length="399" mass="42847">MPATRRAVLGHILSAGFTTRAASRAGAATALPAPPDAVTQPPRVWSGAAPSIFLPDPDIIALDPSFDDITFSGAPIQRVLSGCGWLEGPAWLGEARILLLSDTIRNQQYRLVPPEGDGEGSRSVFRQESYHSNGNTVDAQGRIITCEHDMRRVIRWEQDGSCTVVADSCDGKPLNSPNDVVVHPEDGSIWFTDPSYGDTLIEGHPDAGGTGTNRSGKIRWTLGSEIVTQFAAHARQPDHTFRVDAKTGVVEAVLSQGDVPSPNGLCFSPDLRTLYVISSPPDPGQTGPRGANVIYAFDMVAGRPTNRRVFTDMMLDGYKATPDGMRADVFGNLWCGATAPLGIAGVFCYNPAGRLIGRIRLPDRCSNVTFGGPKRNELYMCCGPQLFRLRLETQGAGLA</sequence>
<dbReference type="InterPro" id="IPR011042">
    <property type="entry name" value="6-blade_b-propeller_TolB-like"/>
</dbReference>
<gene>
    <name evidence="3" type="ORF">HLH33_11560</name>
</gene>
<evidence type="ECO:0000313" key="3">
    <source>
        <dbReference type="EMBL" id="MBB2156939.1"/>
    </source>
</evidence>
<dbReference type="AlphaFoldDB" id="A0A7W4I627"/>
<evidence type="ECO:0000256" key="1">
    <source>
        <dbReference type="ARBA" id="ARBA00022801"/>
    </source>
</evidence>